<evidence type="ECO:0000256" key="7">
    <source>
        <dbReference type="SAM" id="Phobius"/>
    </source>
</evidence>
<sequence>MQESFELLVDRIISTTPQILAAITSLVVLIFIGRLASSGVGRLLGDDRTKGVKQVRLIKRLVRWAFNVLGLVIALHLVGLTQVATSFLAAGGVVAVVLGFAFREIGENLLAGLFLSFSRSFDVGDLIESNGIRGIVQRIEIRDVHIRTADGCDIFIPSVTIYKNPLHNFTRDGLRRGSFIIGVDYGDDLQKARETLLKTVQDHKLTLANPAPNILIAGFTAAYVELEVFFWIDTFSNDRELGEIRSQVMDGCHKTLAEKGFTYSSNVTTAIDMLPVSVNINQDKKTS</sequence>
<dbReference type="InterPro" id="IPR010920">
    <property type="entry name" value="LSM_dom_sf"/>
</dbReference>
<keyword evidence="5 7" id="KW-1133">Transmembrane helix</keyword>
<evidence type="ECO:0000256" key="1">
    <source>
        <dbReference type="ARBA" id="ARBA00004651"/>
    </source>
</evidence>
<comment type="subcellular location">
    <subcellularLocation>
        <location evidence="1">Cell membrane</location>
        <topology evidence="1">Multi-pass membrane protein</topology>
    </subcellularLocation>
</comment>
<dbReference type="Gene3D" id="2.30.30.60">
    <property type="match status" value="1"/>
</dbReference>
<reference evidence="10" key="1">
    <citation type="submission" date="2022-06" db="EMBL/GenBank/DDBJ databases">
        <title>Gracilimonas sp. CAU 1638 isolated from sea sediment.</title>
        <authorList>
            <person name="Kim W."/>
        </authorList>
    </citation>
    <scope>NUCLEOTIDE SEQUENCE</scope>
    <source>
        <strain evidence="10">CAU 1638</strain>
    </source>
</reference>
<keyword evidence="4 7" id="KW-0812">Transmembrane</keyword>
<dbReference type="GO" id="GO:0005886">
    <property type="term" value="C:plasma membrane"/>
    <property type="evidence" value="ECO:0007669"/>
    <property type="project" value="UniProtKB-SubCell"/>
</dbReference>
<comment type="caution">
    <text evidence="10">The sequence shown here is derived from an EMBL/GenBank/DDBJ whole genome shotgun (WGS) entry which is preliminary data.</text>
</comment>
<dbReference type="InterPro" id="IPR049278">
    <property type="entry name" value="MS_channel_C"/>
</dbReference>
<organism evidence="10 11">
    <name type="scientific">Gracilimonas sediminicola</name>
    <dbReference type="NCBI Taxonomy" id="2952158"/>
    <lineage>
        <taxon>Bacteria</taxon>
        <taxon>Pseudomonadati</taxon>
        <taxon>Balneolota</taxon>
        <taxon>Balneolia</taxon>
        <taxon>Balneolales</taxon>
        <taxon>Balneolaceae</taxon>
        <taxon>Gracilimonas</taxon>
    </lineage>
</organism>
<evidence type="ECO:0000256" key="4">
    <source>
        <dbReference type="ARBA" id="ARBA00022692"/>
    </source>
</evidence>
<dbReference type="AlphaFoldDB" id="A0A9X2RDG0"/>
<proteinExistence type="inferred from homology"/>
<dbReference type="EMBL" id="JANDBC010000001">
    <property type="protein sequence ID" value="MCP9291250.1"/>
    <property type="molecule type" value="Genomic_DNA"/>
</dbReference>
<feature type="transmembrane region" description="Helical" evidence="7">
    <location>
        <begin position="84"/>
        <end position="102"/>
    </location>
</feature>
<evidence type="ECO:0000313" key="11">
    <source>
        <dbReference type="Proteomes" id="UP001139125"/>
    </source>
</evidence>
<evidence type="ECO:0000256" key="3">
    <source>
        <dbReference type="ARBA" id="ARBA00022475"/>
    </source>
</evidence>
<evidence type="ECO:0000256" key="2">
    <source>
        <dbReference type="ARBA" id="ARBA00008017"/>
    </source>
</evidence>
<name>A0A9X2RDG0_9BACT</name>
<dbReference type="InterPro" id="IPR023408">
    <property type="entry name" value="MscS_beta-dom_sf"/>
</dbReference>
<dbReference type="RefSeq" id="WP_255134027.1">
    <property type="nucleotide sequence ID" value="NZ_JANDBC010000001.1"/>
</dbReference>
<evidence type="ECO:0000259" key="8">
    <source>
        <dbReference type="Pfam" id="PF00924"/>
    </source>
</evidence>
<dbReference type="PANTHER" id="PTHR30221:SF1">
    <property type="entry name" value="SMALL-CONDUCTANCE MECHANOSENSITIVE CHANNEL"/>
    <property type="match status" value="1"/>
</dbReference>
<dbReference type="InterPro" id="IPR045275">
    <property type="entry name" value="MscS_archaea/bacteria_type"/>
</dbReference>
<evidence type="ECO:0000256" key="6">
    <source>
        <dbReference type="ARBA" id="ARBA00023136"/>
    </source>
</evidence>
<keyword evidence="11" id="KW-1185">Reference proteome</keyword>
<evidence type="ECO:0000313" key="10">
    <source>
        <dbReference type="EMBL" id="MCP9291250.1"/>
    </source>
</evidence>
<feature type="domain" description="Mechanosensitive ion channel MscS C-terminal" evidence="9">
    <location>
        <begin position="179"/>
        <end position="250"/>
    </location>
</feature>
<dbReference type="Gene3D" id="3.30.70.100">
    <property type="match status" value="1"/>
</dbReference>
<feature type="domain" description="Mechanosensitive ion channel MscS" evidence="8">
    <location>
        <begin position="107"/>
        <end position="171"/>
    </location>
</feature>
<dbReference type="Pfam" id="PF00924">
    <property type="entry name" value="MS_channel_2nd"/>
    <property type="match status" value="1"/>
</dbReference>
<evidence type="ECO:0000256" key="5">
    <source>
        <dbReference type="ARBA" id="ARBA00022989"/>
    </source>
</evidence>
<dbReference type="GO" id="GO:0008381">
    <property type="term" value="F:mechanosensitive monoatomic ion channel activity"/>
    <property type="evidence" value="ECO:0007669"/>
    <property type="project" value="InterPro"/>
</dbReference>
<keyword evidence="3" id="KW-1003">Cell membrane</keyword>
<gene>
    <name evidence="10" type="ORF">NM125_06615</name>
</gene>
<evidence type="ECO:0000259" key="9">
    <source>
        <dbReference type="Pfam" id="PF21082"/>
    </source>
</evidence>
<dbReference type="PANTHER" id="PTHR30221">
    <property type="entry name" value="SMALL-CONDUCTANCE MECHANOSENSITIVE CHANNEL"/>
    <property type="match status" value="1"/>
</dbReference>
<feature type="transmembrane region" description="Helical" evidence="7">
    <location>
        <begin position="20"/>
        <end position="40"/>
    </location>
</feature>
<dbReference type="SUPFAM" id="SSF82861">
    <property type="entry name" value="Mechanosensitive channel protein MscS (YggB), transmembrane region"/>
    <property type="match status" value="1"/>
</dbReference>
<dbReference type="InterPro" id="IPR011014">
    <property type="entry name" value="MscS_channel_TM-2"/>
</dbReference>
<comment type="similarity">
    <text evidence="2">Belongs to the MscS (TC 1.A.23) family.</text>
</comment>
<dbReference type="InterPro" id="IPR006685">
    <property type="entry name" value="MscS_channel_2nd"/>
</dbReference>
<dbReference type="Proteomes" id="UP001139125">
    <property type="component" value="Unassembled WGS sequence"/>
</dbReference>
<dbReference type="Gene3D" id="1.10.287.1260">
    <property type="match status" value="1"/>
</dbReference>
<dbReference type="SUPFAM" id="SSF82689">
    <property type="entry name" value="Mechanosensitive channel protein MscS (YggB), C-terminal domain"/>
    <property type="match status" value="1"/>
</dbReference>
<protein>
    <submittedName>
        <fullName evidence="10">Mechanosensitive ion channel family protein</fullName>
    </submittedName>
</protein>
<feature type="transmembrane region" description="Helical" evidence="7">
    <location>
        <begin position="61"/>
        <end position="78"/>
    </location>
</feature>
<accession>A0A9X2RDG0</accession>
<dbReference type="InterPro" id="IPR011066">
    <property type="entry name" value="MscS_channel_C_sf"/>
</dbReference>
<dbReference type="Pfam" id="PF21082">
    <property type="entry name" value="MS_channel_3rd"/>
    <property type="match status" value="1"/>
</dbReference>
<keyword evidence="6 7" id="KW-0472">Membrane</keyword>
<dbReference type="SUPFAM" id="SSF50182">
    <property type="entry name" value="Sm-like ribonucleoproteins"/>
    <property type="match status" value="1"/>
</dbReference>